<dbReference type="PANTHER" id="PTHR11707">
    <property type="entry name" value="L-ASPARAGINASE"/>
    <property type="match status" value="1"/>
</dbReference>
<name>A0NKV5_OENOE</name>
<reference evidence="11 12" key="1">
    <citation type="submission" date="2006-11" db="EMBL/GenBank/DDBJ databases">
        <authorList>
            <consortium name="Laboratoire de Microbiologie (Universite Bourgogne)"/>
            <consortium name="GENOME Express"/>
            <consortium name="UMR Oenologie Ampelologie (Universite Bordeaux 2)"/>
            <person name="Guzzo J."/>
        </authorList>
    </citation>
    <scope>NUCLEOTIDE SEQUENCE [LARGE SCALE GENOMIC DNA]</scope>
    <source>
        <strain evidence="11 12">ATCC BAA-1163</strain>
    </source>
</reference>
<evidence type="ECO:0000259" key="9">
    <source>
        <dbReference type="Pfam" id="PF00710"/>
    </source>
</evidence>
<evidence type="ECO:0000256" key="2">
    <source>
        <dbReference type="ARBA" id="ARBA00012920"/>
    </source>
</evidence>
<dbReference type="PROSITE" id="PS00917">
    <property type="entry name" value="ASN_GLN_ASE_2"/>
    <property type="match status" value="1"/>
</dbReference>
<dbReference type="PROSITE" id="PS00144">
    <property type="entry name" value="ASN_GLN_ASE_1"/>
    <property type="match status" value="1"/>
</dbReference>
<feature type="binding site" evidence="6">
    <location>
        <position position="52"/>
    </location>
    <ligand>
        <name>substrate</name>
    </ligand>
</feature>
<dbReference type="InterPro" id="IPR027474">
    <property type="entry name" value="L-asparaginase_N"/>
</dbReference>
<dbReference type="InterPro" id="IPR020827">
    <property type="entry name" value="Asparaginase/glutaminase_AS1"/>
</dbReference>
<dbReference type="PROSITE" id="PS51732">
    <property type="entry name" value="ASN_GLN_ASE_3"/>
    <property type="match status" value="1"/>
</dbReference>
<dbReference type="Pfam" id="PF17763">
    <property type="entry name" value="Asparaginase_C"/>
    <property type="match status" value="1"/>
</dbReference>
<comment type="caution">
    <text evidence="11">The sequence shown here is derived from an EMBL/GenBank/DDBJ whole genome shotgun (WGS) entry which is preliminary data.</text>
</comment>
<gene>
    <name evidence="11" type="primary">ansA</name>
    <name evidence="11" type="ORF">OENOO_65023</name>
</gene>
<protein>
    <recommendedName>
        <fullName evidence="2">asparaginase</fullName>
        <ecNumber evidence="2">3.5.1.1</ecNumber>
    </recommendedName>
</protein>
<evidence type="ECO:0000256" key="5">
    <source>
        <dbReference type="PIRSR" id="PIRSR001220-1"/>
    </source>
</evidence>
<proteinExistence type="inferred from homology"/>
<feature type="active site" description="O-isoaspartyl threonine intermediate" evidence="5">
    <location>
        <position position="12"/>
    </location>
</feature>
<dbReference type="InterPro" id="IPR041725">
    <property type="entry name" value="L-asparaginase_I"/>
</dbReference>
<comment type="similarity">
    <text evidence="1">Belongs to the asparaginase 1 family.</text>
</comment>
<evidence type="ECO:0000256" key="1">
    <source>
        <dbReference type="ARBA" id="ARBA00010518"/>
    </source>
</evidence>
<dbReference type="Gene3D" id="3.40.50.40">
    <property type="match status" value="1"/>
</dbReference>
<evidence type="ECO:0000256" key="6">
    <source>
        <dbReference type="PIRSR" id="PIRSR001220-2"/>
    </source>
</evidence>
<dbReference type="EMBL" id="AAUV01000060">
    <property type="protein sequence ID" value="EAV38823.1"/>
    <property type="molecule type" value="Genomic_DNA"/>
</dbReference>
<evidence type="ECO:0000313" key="12">
    <source>
        <dbReference type="Proteomes" id="UP000003346"/>
    </source>
</evidence>
<evidence type="ECO:0000256" key="8">
    <source>
        <dbReference type="PROSITE-ProRule" id="PRU10100"/>
    </source>
</evidence>
<dbReference type="EC" id="3.5.1.1" evidence="2"/>
<evidence type="ECO:0000259" key="10">
    <source>
        <dbReference type="Pfam" id="PF17763"/>
    </source>
</evidence>
<dbReference type="NCBIfam" id="TIGR00519">
    <property type="entry name" value="asnASE_I"/>
    <property type="match status" value="1"/>
</dbReference>
<feature type="domain" description="L-asparaginase N-terminal" evidence="9">
    <location>
        <begin position="3"/>
        <end position="185"/>
    </location>
</feature>
<dbReference type="InterPro" id="IPR040919">
    <property type="entry name" value="Asparaginase_C"/>
</dbReference>
<keyword evidence="3" id="KW-0378">Hydrolase</keyword>
<evidence type="ECO:0000313" key="11">
    <source>
        <dbReference type="EMBL" id="EAV38823.1"/>
    </source>
</evidence>
<dbReference type="InterPro" id="IPR037152">
    <property type="entry name" value="L-asparaginase_N_sf"/>
</dbReference>
<dbReference type="InterPro" id="IPR006033">
    <property type="entry name" value="AsnA_fam"/>
</dbReference>
<evidence type="ECO:0000256" key="7">
    <source>
        <dbReference type="PROSITE-ProRule" id="PRU10099"/>
    </source>
</evidence>
<dbReference type="InterPro" id="IPR006034">
    <property type="entry name" value="Asparaginase/glutaminase-like"/>
</dbReference>
<dbReference type="CDD" id="cd08963">
    <property type="entry name" value="L-asparaginase_I"/>
    <property type="match status" value="1"/>
</dbReference>
<dbReference type="PANTHER" id="PTHR11707:SF28">
    <property type="entry name" value="60 KDA LYSOPHOSPHOLIPASE"/>
    <property type="match status" value="1"/>
</dbReference>
<sequence length="329" mass="35811">MKRILVLATGGTISSTPQKNGLAPGMTIEQLSSFFDRADNEIEFIPTMDKDSTNIQPEDWLTIGRQILEHPKFDAYIITHGTDTMAYTASALSYLLNDLKKTIVLTGSQIPLSFEHTDAKRNIADALTVASKADFPGVYLVFDGQVIAGTRAVKVKSHSFDAFASINFPVVAKVENNQLEKKYNPTFNPAAFKTKFSLDTNVYLLKAFPGLSANFFDFVLKEKAGLIVESFGNGGLPDIGRDLVSGVKSLSNANLPVIITTQIMNEGQDISLYEVGQKVAAAGGITSGDMNTEAIVAKLMWAMAQTKDLSQIKKIIQTPIAHDLDRLLT</sequence>
<feature type="active site" evidence="8">
    <location>
        <position position="82"/>
    </location>
</feature>
<dbReference type="Pfam" id="PF00710">
    <property type="entry name" value="Asparaginase"/>
    <property type="match status" value="1"/>
</dbReference>
<dbReference type="InterPro" id="IPR027473">
    <property type="entry name" value="L-asparaginase_C"/>
</dbReference>
<dbReference type="GO" id="GO:0004067">
    <property type="term" value="F:asparaginase activity"/>
    <property type="evidence" value="ECO:0007669"/>
    <property type="project" value="UniProtKB-UniRule"/>
</dbReference>
<dbReference type="PRINTS" id="PR00139">
    <property type="entry name" value="ASNGLNASE"/>
</dbReference>
<feature type="domain" description="Asparaginase/glutaminase C-terminal" evidence="10">
    <location>
        <begin position="201"/>
        <end position="315"/>
    </location>
</feature>
<dbReference type="AlphaFoldDB" id="A0NKV5"/>
<dbReference type="Proteomes" id="UP000003346">
    <property type="component" value="Unassembled WGS sequence"/>
</dbReference>
<dbReference type="PIRSF" id="PIRSF500176">
    <property type="entry name" value="L_ASNase"/>
    <property type="match status" value="1"/>
</dbReference>
<dbReference type="SUPFAM" id="SSF53774">
    <property type="entry name" value="Glutaminase/Asparaginase"/>
    <property type="match status" value="1"/>
</dbReference>
<feature type="active site" evidence="7">
    <location>
        <position position="12"/>
    </location>
</feature>
<accession>A0NKV5</accession>
<evidence type="ECO:0000256" key="3">
    <source>
        <dbReference type="ARBA" id="ARBA00022801"/>
    </source>
</evidence>
<dbReference type="HOGENOM" id="CLU_019134_2_3_9"/>
<comment type="catalytic activity">
    <reaction evidence="4">
        <text>L-asparagine + H2O = L-aspartate + NH4(+)</text>
        <dbReference type="Rhea" id="RHEA:21016"/>
        <dbReference type="ChEBI" id="CHEBI:15377"/>
        <dbReference type="ChEBI" id="CHEBI:28938"/>
        <dbReference type="ChEBI" id="CHEBI:29991"/>
        <dbReference type="ChEBI" id="CHEBI:58048"/>
        <dbReference type="EC" id="3.5.1.1"/>
    </reaction>
</comment>
<dbReference type="InterPro" id="IPR027475">
    <property type="entry name" value="Asparaginase/glutaminase_AS2"/>
</dbReference>
<dbReference type="GO" id="GO:0006520">
    <property type="term" value="P:amino acid metabolic process"/>
    <property type="evidence" value="ECO:0007669"/>
    <property type="project" value="InterPro"/>
</dbReference>
<dbReference type="InterPro" id="IPR036152">
    <property type="entry name" value="Asp/glu_Ase-like_sf"/>
</dbReference>
<dbReference type="PIRSF" id="PIRSF001220">
    <property type="entry name" value="L-ASNase_gatD"/>
    <property type="match status" value="1"/>
</dbReference>
<evidence type="ECO:0000256" key="4">
    <source>
        <dbReference type="ARBA" id="ARBA00049366"/>
    </source>
</evidence>
<dbReference type="SMART" id="SM00870">
    <property type="entry name" value="Asparaginase"/>
    <property type="match status" value="1"/>
</dbReference>
<dbReference type="SFLD" id="SFLDS00057">
    <property type="entry name" value="Glutaminase/Asparaginase"/>
    <property type="match status" value="1"/>
</dbReference>
<dbReference type="FunFam" id="3.40.50.1170:FF:000001">
    <property type="entry name" value="L-asparaginase 2"/>
    <property type="match status" value="1"/>
</dbReference>
<organism evidence="11 12">
    <name type="scientific">Oenococcus oeni ATCC BAA-1163</name>
    <dbReference type="NCBI Taxonomy" id="379360"/>
    <lineage>
        <taxon>Bacteria</taxon>
        <taxon>Bacillati</taxon>
        <taxon>Bacillota</taxon>
        <taxon>Bacilli</taxon>
        <taxon>Lactobacillales</taxon>
        <taxon>Lactobacillaceae</taxon>
        <taxon>Oenococcus</taxon>
    </lineage>
</organism>
<dbReference type="Gene3D" id="3.40.50.1170">
    <property type="entry name" value="L-asparaginase, N-terminal domain"/>
    <property type="match status" value="1"/>
</dbReference>
<feature type="binding site" evidence="6">
    <location>
        <begin position="82"/>
        <end position="83"/>
    </location>
    <ligand>
        <name>substrate</name>
    </ligand>
</feature>